<dbReference type="InterPro" id="IPR057191">
    <property type="entry name" value="DUF7869"/>
</dbReference>
<feature type="compositionally biased region" description="Low complexity" evidence="1">
    <location>
        <begin position="16"/>
        <end position="35"/>
    </location>
</feature>
<proteinExistence type="predicted"/>
<dbReference type="AlphaFoldDB" id="A0AAE1I1T8"/>
<keyword evidence="4" id="KW-1185">Reference proteome</keyword>
<evidence type="ECO:0000313" key="3">
    <source>
        <dbReference type="EMBL" id="KAK3931453.1"/>
    </source>
</evidence>
<feature type="region of interest" description="Disordered" evidence="1">
    <location>
        <begin position="13"/>
        <end position="54"/>
    </location>
</feature>
<dbReference type="PANTHER" id="PTHR10773">
    <property type="entry name" value="DNA-DIRECTED RNA POLYMERASES I, II, AND III SUBUNIT RPABC2"/>
    <property type="match status" value="1"/>
</dbReference>
<evidence type="ECO:0000259" key="2">
    <source>
        <dbReference type="Pfam" id="PF25273"/>
    </source>
</evidence>
<dbReference type="EMBL" id="JAHWGI010001426">
    <property type="protein sequence ID" value="KAK3931453.1"/>
    <property type="molecule type" value="Genomic_DNA"/>
</dbReference>
<feature type="compositionally biased region" description="Polar residues" evidence="1">
    <location>
        <begin position="37"/>
        <end position="50"/>
    </location>
</feature>
<feature type="domain" description="DUF7869" evidence="2">
    <location>
        <begin position="672"/>
        <end position="812"/>
    </location>
</feature>
<comment type="caution">
    <text evidence="3">The sequence shown here is derived from an EMBL/GenBank/DDBJ whole genome shotgun (WGS) entry which is preliminary data.</text>
</comment>
<evidence type="ECO:0000313" key="4">
    <source>
        <dbReference type="Proteomes" id="UP001219518"/>
    </source>
</evidence>
<reference evidence="3" key="2">
    <citation type="journal article" date="2023" name="BMC Genomics">
        <title>Pest status, molecular evolution, and epigenetic factors derived from the genome assembly of Frankliniella fusca, a thysanopteran phytovirus vector.</title>
        <authorList>
            <person name="Catto M.A."/>
            <person name="Labadie P.E."/>
            <person name="Jacobson A.L."/>
            <person name="Kennedy G.G."/>
            <person name="Srinivasan R."/>
            <person name="Hunt B.G."/>
        </authorList>
    </citation>
    <scope>NUCLEOTIDE SEQUENCE</scope>
    <source>
        <strain evidence="3">PL_HMW_Pooled</strain>
    </source>
</reference>
<dbReference type="PANTHER" id="PTHR10773:SF19">
    <property type="match status" value="1"/>
</dbReference>
<gene>
    <name evidence="3" type="ORF">KUF71_006471</name>
</gene>
<dbReference type="Pfam" id="PF25273">
    <property type="entry name" value="DUF7869"/>
    <property type="match status" value="1"/>
</dbReference>
<evidence type="ECO:0000256" key="1">
    <source>
        <dbReference type="SAM" id="MobiDB-lite"/>
    </source>
</evidence>
<sequence length="925" mass="105341">MMFSQGRRMLNALKKTATSPANSTSTSTPSVEETPASADTTHTPAAQSAISDADSLEYSPSEYAILNSEWVSGLQGENGKQEHETPSNPSIDVREIPESSGVIELASVAALEPWQNLSNGYTPNSRQYNDVPLINNNIRKQLFPASEAQVNRSESLDIIPLESAVYLTSQEHDSPGQTGNFLQRSEIPSEPGISFVTSSYCALEDMFHTDIENECNTNDASLAEESLSHGIECDQHHTESISDNFLSEEVEIINEETSVQEQQDDVTVPENFQQQDKIIVPENVPQVQGGATTRKRTRPSPNDNSPTRKRSKNPSKTKAAEAKLAYNSGLAHVTTKGKQRGQREIREGCSATCKRRCKEHITYERRQKLFGIYYGSKSKEAQWMILGKLVKRVPVKRHTVAGDTTPSRKSTFQYFLSDDKNNQIRVCQSMFLGTFDISMTVVKTALQKNSPDKRGKQVINRPNRISAELKEGVKNHIKSFPKIASHYCREETKREYLHENLSIAKMYRMYVTERGKNTPHTATVRQYRDVFNTCFNLGFYQPKKDQCSLCVRWKDLQEGKKQVNFDIDFVQEYKEHETAKKLARDFKQASKDLSRSEQNKDGKIKVICFDLEKVFFCPKSEVGEFFYKRKLSCYNFTVFDCTLKIGTCFVWDQTTGGRGAVEISSCVYKYIQQESLNGLKELHIYSDSCWSQNKNQVLFSMYYAACQKFNLKIIHRYLEKGHTQMECDSVHATIERKISKTDIFTPSEWFGYIRSAKVNKPHYVVVEVKTEDIVSFKDLAQQHFLWKKIQVSKIHEITVDCETQGTVNYKKKLSDPPTTFEVLLKRPGRPIAWANYKPPQVYPGRLSLKPMLINDLKWMMKQKLIPDRALEFYQNVTSPTFGTAISDEQPSNEGEFPQEVAHNDQELDSMLEGADSEENIDGDLE</sequence>
<name>A0AAE1I1T8_9NEOP</name>
<dbReference type="Proteomes" id="UP001219518">
    <property type="component" value="Unassembled WGS sequence"/>
</dbReference>
<reference evidence="3" key="1">
    <citation type="submission" date="2021-07" db="EMBL/GenBank/DDBJ databases">
        <authorList>
            <person name="Catto M.A."/>
            <person name="Jacobson A."/>
            <person name="Kennedy G."/>
            <person name="Labadie P."/>
            <person name="Hunt B.G."/>
            <person name="Srinivasan R."/>
        </authorList>
    </citation>
    <scope>NUCLEOTIDE SEQUENCE</scope>
    <source>
        <strain evidence="3">PL_HMW_Pooled</strain>
        <tissue evidence="3">Head</tissue>
    </source>
</reference>
<feature type="region of interest" description="Disordered" evidence="1">
    <location>
        <begin position="257"/>
        <end position="319"/>
    </location>
</feature>
<accession>A0AAE1I1T8</accession>
<organism evidence="3 4">
    <name type="scientific">Frankliniella fusca</name>
    <dbReference type="NCBI Taxonomy" id="407009"/>
    <lineage>
        <taxon>Eukaryota</taxon>
        <taxon>Metazoa</taxon>
        <taxon>Ecdysozoa</taxon>
        <taxon>Arthropoda</taxon>
        <taxon>Hexapoda</taxon>
        <taxon>Insecta</taxon>
        <taxon>Pterygota</taxon>
        <taxon>Neoptera</taxon>
        <taxon>Paraneoptera</taxon>
        <taxon>Thysanoptera</taxon>
        <taxon>Terebrantia</taxon>
        <taxon>Thripoidea</taxon>
        <taxon>Thripidae</taxon>
        <taxon>Frankliniella</taxon>
    </lineage>
</organism>
<protein>
    <submittedName>
        <fullName evidence="3">Dipeptidyl-aminopeptidase B</fullName>
    </submittedName>
</protein>